<sequence>MHQEDIALYSAMQTIKLRQLLTMPLRKFRHESEFAAFVRGEMKRLYKNQSLSRRTLKYFDDVLCPTRSGFIPRWQNRFQRYLEIQAIVSACKDKTTEQRLQLFFTAMKNQDFAVQFGHSDQLEFDEVESAKVLNQGFVGMAQSEVEKLQRNGLREDTYLTYYLGADDENAELRLTRSLQSLGFNFYFDAASNNGKLERGIFAYIVVVSFAEQLLPARHQPPGDKKVVIQSMLATQTKVA</sequence>
<dbReference type="AlphaFoldDB" id="I9DS10"/>
<proteinExistence type="predicted"/>
<comment type="caution">
    <text evidence="1">The sequence shown here is derived from an EMBL/GenBank/DDBJ whole genome shotgun (WGS) entry which is preliminary data.</text>
</comment>
<organism evidence="1 2">
    <name type="scientific">Alishewanella agri BL06</name>
    <dbReference type="NCBI Taxonomy" id="1195246"/>
    <lineage>
        <taxon>Bacteria</taxon>
        <taxon>Pseudomonadati</taxon>
        <taxon>Pseudomonadota</taxon>
        <taxon>Gammaproteobacteria</taxon>
        <taxon>Alteromonadales</taxon>
        <taxon>Alteromonadaceae</taxon>
        <taxon>Alishewanella</taxon>
    </lineage>
</organism>
<keyword evidence="2" id="KW-1185">Reference proteome</keyword>
<dbReference type="Proteomes" id="UP000035062">
    <property type="component" value="Unassembled WGS sequence"/>
</dbReference>
<dbReference type="PATRIC" id="fig|1195246.3.peg.1709"/>
<reference evidence="1 2" key="1">
    <citation type="journal article" date="2012" name="J. Bacteriol.">
        <title>Genome Sequence of Pectin-Degrading Alishewanella agri, Isolated from Landfill Soil.</title>
        <authorList>
            <person name="Kim J."/>
            <person name="Jung J."/>
            <person name="Sung J.S."/>
            <person name="Chun J."/>
            <person name="Park W."/>
        </authorList>
    </citation>
    <scope>NUCLEOTIDE SEQUENCE [LARGE SCALE GENOMIC DNA]</scope>
    <source>
        <strain evidence="1 2">BL06</strain>
    </source>
</reference>
<evidence type="ECO:0000313" key="2">
    <source>
        <dbReference type="Proteomes" id="UP000035062"/>
    </source>
</evidence>
<dbReference type="EMBL" id="AKKU01000015">
    <property type="protein sequence ID" value="EIW88850.1"/>
    <property type="molecule type" value="Genomic_DNA"/>
</dbReference>
<gene>
    <name evidence="1" type="ORF">AGRI_08690</name>
</gene>
<evidence type="ECO:0000313" key="1">
    <source>
        <dbReference type="EMBL" id="EIW88850.1"/>
    </source>
</evidence>
<dbReference type="RefSeq" id="WP_008984595.1">
    <property type="nucleotide sequence ID" value="NZ_AKKU01000015.1"/>
</dbReference>
<dbReference type="STRING" id="1195246.AGRI_08690"/>
<protein>
    <submittedName>
        <fullName evidence="1">Uncharacterized protein</fullName>
    </submittedName>
</protein>
<name>I9DS10_9ALTE</name>
<accession>I9DS10</accession>